<dbReference type="EMBL" id="BLXT01003657">
    <property type="protein sequence ID" value="GFO02818.1"/>
    <property type="molecule type" value="Genomic_DNA"/>
</dbReference>
<dbReference type="PANTHER" id="PTHR23088:SF30">
    <property type="entry name" value="OMEGA-AMIDASE NIT2"/>
    <property type="match status" value="1"/>
</dbReference>
<dbReference type="Gene3D" id="3.60.110.10">
    <property type="entry name" value="Carbon-nitrogen hydrolase"/>
    <property type="match status" value="1"/>
</dbReference>
<dbReference type="InterPro" id="IPR036526">
    <property type="entry name" value="C-N_Hydrolase_sf"/>
</dbReference>
<sequence>MLRQVADFVCARTKDMYCCTCEQLLLPVWAYAKGKTLNEDTCNLGVIPHLKFRSGAGTLVCFPGFQFTRSRDSTLSIRTKTFLTRILRLRPALSQCSMSNFKLAMIQMAVGMSKPDNIAKAVNFIKEASSAGAKIVTLPECFNSPYGTKFFPEYAEPIPGPSTQALSEAAKNNSVYIVGGSIPEKDGDNLYNTCAIYNPNGEMVAKHRKVHLFDIDVPGKITFKESEVLSPGSQLTMFKTPFCTVGVGICYDIRFAEMAQIYANKGCQLLVYPGAFNMTTGAKHWELLQRGRALDNQVFVGTASPARDPEAGYVAWGHSCIVNPWGDVVSMTDEAESIVYANI</sequence>
<dbReference type="CDD" id="cd07572">
    <property type="entry name" value="nit"/>
    <property type="match status" value="1"/>
</dbReference>
<dbReference type="InterPro" id="IPR003010">
    <property type="entry name" value="C-N_Hydrolase"/>
</dbReference>
<keyword evidence="2" id="KW-0378">Hydrolase</keyword>
<feature type="domain" description="CN hydrolase" evidence="7">
    <location>
        <begin position="101"/>
        <end position="343"/>
    </location>
</feature>
<dbReference type="InterPro" id="IPR045254">
    <property type="entry name" value="Nit1/2_C-N_Hydrolase"/>
</dbReference>
<dbReference type="SUPFAM" id="SSF56317">
    <property type="entry name" value="Carbon-nitrogen hydrolase"/>
    <property type="match status" value="1"/>
</dbReference>
<evidence type="ECO:0000256" key="3">
    <source>
        <dbReference type="ARBA" id="ARBA00036637"/>
    </source>
</evidence>
<dbReference type="PROSITE" id="PS50263">
    <property type="entry name" value="CN_HYDROLASE"/>
    <property type="match status" value="1"/>
</dbReference>
<dbReference type="PANTHER" id="PTHR23088">
    <property type="entry name" value="NITRILASE-RELATED"/>
    <property type="match status" value="1"/>
</dbReference>
<dbReference type="GO" id="GO:0005739">
    <property type="term" value="C:mitochondrion"/>
    <property type="evidence" value="ECO:0007669"/>
    <property type="project" value="TreeGrafter"/>
</dbReference>
<dbReference type="AlphaFoldDB" id="A0AAV4A848"/>
<name>A0AAV4A848_9GAST</name>
<keyword evidence="9" id="KW-1185">Reference proteome</keyword>
<accession>A0AAV4A848</accession>
<comment type="caution">
    <text evidence="8">The sequence shown here is derived from an EMBL/GenBank/DDBJ whole genome shotgun (WGS) entry which is preliminary data.</text>
</comment>
<evidence type="ECO:0000313" key="8">
    <source>
        <dbReference type="EMBL" id="GFO02818.1"/>
    </source>
</evidence>
<dbReference type="GO" id="GO:0050152">
    <property type="term" value="F:omega-amidase activity"/>
    <property type="evidence" value="ECO:0007669"/>
    <property type="project" value="UniProtKB-EC"/>
</dbReference>
<dbReference type="GO" id="GO:0006107">
    <property type="term" value="P:oxaloacetate metabolic process"/>
    <property type="evidence" value="ECO:0007669"/>
    <property type="project" value="TreeGrafter"/>
</dbReference>
<dbReference type="GO" id="GO:0006541">
    <property type="term" value="P:glutamine metabolic process"/>
    <property type="evidence" value="ECO:0007669"/>
    <property type="project" value="TreeGrafter"/>
</dbReference>
<dbReference type="Pfam" id="PF00795">
    <property type="entry name" value="CN_hydrolase"/>
    <property type="match status" value="1"/>
</dbReference>
<comment type="similarity">
    <text evidence="1">Belongs to the carbon-nitrogen hydrolase superfamily. NIT1/NIT2 family.</text>
</comment>
<gene>
    <name evidence="8" type="ORF">PoB_002932300</name>
</gene>
<protein>
    <recommendedName>
        <fullName evidence="4">omega-amidase</fullName>
        <ecNumber evidence="4">3.5.1.3</ecNumber>
    </recommendedName>
    <alternativeName>
        <fullName evidence="5">Nitrilase homolog 2</fullName>
    </alternativeName>
</protein>
<feature type="non-terminal residue" evidence="8">
    <location>
        <position position="343"/>
    </location>
</feature>
<dbReference type="EC" id="3.5.1.3" evidence="4"/>
<comment type="catalytic activity">
    <reaction evidence="6">
        <text>2-oxosuccinamate + H2O = oxaloacetate + NH4(+)</text>
        <dbReference type="Rhea" id="RHEA:59412"/>
        <dbReference type="ChEBI" id="CHEBI:15377"/>
        <dbReference type="ChEBI" id="CHEBI:16452"/>
        <dbReference type="ChEBI" id="CHEBI:28938"/>
        <dbReference type="ChEBI" id="CHEBI:57735"/>
        <dbReference type="EC" id="3.5.1.3"/>
    </reaction>
    <physiologicalReaction direction="left-to-right" evidence="6">
        <dbReference type="Rhea" id="RHEA:59413"/>
    </physiologicalReaction>
</comment>
<evidence type="ECO:0000256" key="4">
    <source>
        <dbReference type="ARBA" id="ARBA00039118"/>
    </source>
</evidence>
<evidence type="ECO:0000313" key="9">
    <source>
        <dbReference type="Proteomes" id="UP000735302"/>
    </source>
</evidence>
<evidence type="ECO:0000256" key="1">
    <source>
        <dbReference type="ARBA" id="ARBA00010613"/>
    </source>
</evidence>
<evidence type="ECO:0000256" key="5">
    <source>
        <dbReference type="ARBA" id="ARBA00041576"/>
    </source>
</evidence>
<dbReference type="GO" id="GO:0006528">
    <property type="term" value="P:asparagine metabolic process"/>
    <property type="evidence" value="ECO:0007669"/>
    <property type="project" value="TreeGrafter"/>
</dbReference>
<evidence type="ECO:0000256" key="6">
    <source>
        <dbReference type="ARBA" id="ARBA00048745"/>
    </source>
</evidence>
<comment type="catalytic activity">
    <reaction evidence="3">
        <text>2-oxoglutaramate + H2O = 2-oxoglutarate + NH4(+)</text>
        <dbReference type="Rhea" id="RHEA:32963"/>
        <dbReference type="ChEBI" id="CHEBI:15377"/>
        <dbReference type="ChEBI" id="CHEBI:16769"/>
        <dbReference type="ChEBI" id="CHEBI:16810"/>
        <dbReference type="ChEBI" id="CHEBI:28938"/>
        <dbReference type="EC" id="3.5.1.3"/>
    </reaction>
    <physiologicalReaction direction="left-to-right" evidence="3">
        <dbReference type="Rhea" id="RHEA:32964"/>
    </physiologicalReaction>
</comment>
<organism evidence="8 9">
    <name type="scientific">Plakobranchus ocellatus</name>
    <dbReference type="NCBI Taxonomy" id="259542"/>
    <lineage>
        <taxon>Eukaryota</taxon>
        <taxon>Metazoa</taxon>
        <taxon>Spiralia</taxon>
        <taxon>Lophotrochozoa</taxon>
        <taxon>Mollusca</taxon>
        <taxon>Gastropoda</taxon>
        <taxon>Heterobranchia</taxon>
        <taxon>Euthyneura</taxon>
        <taxon>Panpulmonata</taxon>
        <taxon>Sacoglossa</taxon>
        <taxon>Placobranchoidea</taxon>
        <taxon>Plakobranchidae</taxon>
        <taxon>Plakobranchus</taxon>
    </lineage>
</organism>
<dbReference type="FunFam" id="3.60.110.10:FF:000002">
    <property type="entry name" value="Nitrilase family member 2"/>
    <property type="match status" value="1"/>
</dbReference>
<proteinExistence type="inferred from homology"/>
<evidence type="ECO:0000256" key="2">
    <source>
        <dbReference type="ARBA" id="ARBA00022801"/>
    </source>
</evidence>
<evidence type="ECO:0000259" key="7">
    <source>
        <dbReference type="PROSITE" id="PS50263"/>
    </source>
</evidence>
<dbReference type="Proteomes" id="UP000735302">
    <property type="component" value="Unassembled WGS sequence"/>
</dbReference>
<reference evidence="8 9" key="1">
    <citation type="journal article" date="2021" name="Elife">
        <title>Chloroplast acquisition without the gene transfer in kleptoplastic sea slugs, Plakobranchus ocellatus.</title>
        <authorList>
            <person name="Maeda T."/>
            <person name="Takahashi S."/>
            <person name="Yoshida T."/>
            <person name="Shimamura S."/>
            <person name="Takaki Y."/>
            <person name="Nagai Y."/>
            <person name="Toyoda A."/>
            <person name="Suzuki Y."/>
            <person name="Arimoto A."/>
            <person name="Ishii H."/>
            <person name="Satoh N."/>
            <person name="Nishiyama T."/>
            <person name="Hasebe M."/>
            <person name="Maruyama T."/>
            <person name="Minagawa J."/>
            <person name="Obokata J."/>
            <person name="Shigenobu S."/>
        </authorList>
    </citation>
    <scope>NUCLEOTIDE SEQUENCE [LARGE SCALE GENOMIC DNA]</scope>
</reference>